<evidence type="ECO:0000313" key="2">
    <source>
        <dbReference type="Proteomes" id="UP001433508"/>
    </source>
</evidence>
<sequence>MMAQPLVRHSRSRPSSPAFVTPDTILDSPPSSSSPARSGSSSQRHSLESPRSAVPAPIGSSRLQQRSSSSDRFGSGPAAAAVGAAAAAAATTTTTKSASPARAPQLPSSSIFPSSLHPEDSSSSENDDDFTFTIDQPVRGGVSAMSSRRPSYAAEFSSRPRGGLNVNLLAPTTSHPTVPSIDTDRWFHGLSLSNNDRSAAAAPPQWSNIWQDNASLQQTSRRASQSPSSRGSIGESPVKGAPHQQQAGGLPVSISPYPNYNRAYRSLSFSQGDGGLHSRTHSGQLHPSALLQDNIPEDHAVFDEDDDHLPTNLDGYQQQYQQARRYDPLGSTTDAIKRLSVSSGLEQHPPQTGGPGANSLWSTNSNNNPLRRYSLDNTNYQQPSLPTYMNGSNGIPTLGTTTTTTTTTGSGIRSGSVLGNGSNGLPRAPTGGSGSAAVNGNGIAYKNATSSGLPPPGTAINFKDYYKPGFTSGAIMHIDNAATGFGPLNPINGLNAINSLGISKSTSQDRDPNEPPEEVDLSMDYPTACRLYAPYFDMPRYSGNQRYHDIAAHGTANDAVMKTWNLPYPMTQRLYCVEFKSGRIDVFYIAEGSNLDVKPGDVVIVDADRGRDLGRVTHVNISVETAHEIKIQQHKEQQFALQQNGGEITGQTDSGPNPMTLQPKQIIRFAQPMEIQQLSKKRNDENRALEICMQKVEERGMVMHVLDSEYQWDRRKLTFFYSAPRRIDFRELVRDLFRVYKTRIWMCAVVQQ</sequence>
<organism evidence="1 2">
    <name type="scientific">Lipomyces kononenkoae</name>
    <name type="common">Yeast</name>
    <dbReference type="NCBI Taxonomy" id="34357"/>
    <lineage>
        <taxon>Eukaryota</taxon>
        <taxon>Fungi</taxon>
        <taxon>Dikarya</taxon>
        <taxon>Ascomycota</taxon>
        <taxon>Saccharomycotina</taxon>
        <taxon>Lipomycetes</taxon>
        <taxon>Lipomycetales</taxon>
        <taxon>Lipomycetaceae</taxon>
        <taxon>Lipomyces</taxon>
    </lineage>
</organism>
<comment type="caution">
    <text evidence="1">The sequence shown here is derived from an EMBL/GenBank/DDBJ whole genome shotgun (WGS) entry which is preliminary data.</text>
</comment>
<proteinExistence type="predicted"/>
<dbReference type="EMBL" id="MU971336">
    <property type="protein sequence ID" value="KAK9241130.1"/>
    <property type="molecule type" value="Genomic_DNA"/>
</dbReference>
<keyword evidence="2" id="KW-1185">Reference proteome</keyword>
<protein>
    <submittedName>
        <fullName evidence="1">PSP1 C-terminal conserved region-domain-containing protein</fullName>
    </submittedName>
</protein>
<dbReference type="Proteomes" id="UP001433508">
    <property type="component" value="Unassembled WGS sequence"/>
</dbReference>
<evidence type="ECO:0000313" key="1">
    <source>
        <dbReference type="EMBL" id="KAK9241130.1"/>
    </source>
</evidence>
<name>A0ACC3TC56_LIPKO</name>
<reference evidence="2" key="1">
    <citation type="journal article" date="2024" name="Front. Bioeng. Biotechnol.">
        <title>Genome-scale model development and genomic sequencing of the oleaginous clade Lipomyces.</title>
        <authorList>
            <person name="Czajka J.J."/>
            <person name="Han Y."/>
            <person name="Kim J."/>
            <person name="Mondo S.J."/>
            <person name="Hofstad B.A."/>
            <person name="Robles A."/>
            <person name="Haridas S."/>
            <person name="Riley R."/>
            <person name="LaButti K."/>
            <person name="Pangilinan J."/>
            <person name="Andreopoulos W."/>
            <person name="Lipzen A."/>
            <person name="Yan J."/>
            <person name="Wang M."/>
            <person name="Ng V."/>
            <person name="Grigoriev I.V."/>
            <person name="Spatafora J.W."/>
            <person name="Magnuson J.K."/>
            <person name="Baker S.E."/>
            <person name="Pomraning K.R."/>
        </authorList>
    </citation>
    <scope>NUCLEOTIDE SEQUENCE [LARGE SCALE GENOMIC DNA]</scope>
    <source>
        <strain evidence="2">CBS 7786</strain>
    </source>
</reference>
<accession>A0ACC3TC56</accession>
<gene>
    <name evidence="1" type="ORF">V1525DRAFT_98099</name>
</gene>